<feature type="transmembrane region" description="Helical" evidence="1">
    <location>
        <begin position="207"/>
        <end position="226"/>
    </location>
</feature>
<dbReference type="RefSeq" id="WP_166151853.1">
    <property type="nucleotide sequence ID" value="NZ_JAANYN010000021.1"/>
</dbReference>
<evidence type="ECO:0000313" key="2">
    <source>
        <dbReference type="EMBL" id="NHE59960.1"/>
    </source>
</evidence>
<protein>
    <submittedName>
        <fullName evidence="2">Uncharacterized protein</fullName>
    </submittedName>
</protein>
<organism evidence="2 3">
    <name type="scientific">Cyclobacterium plantarum</name>
    <dbReference type="NCBI Taxonomy" id="2716263"/>
    <lineage>
        <taxon>Bacteria</taxon>
        <taxon>Pseudomonadati</taxon>
        <taxon>Bacteroidota</taxon>
        <taxon>Cytophagia</taxon>
        <taxon>Cytophagales</taxon>
        <taxon>Cyclobacteriaceae</taxon>
        <taxon>Cyclobacterium</taxon>
    </lineage>
</organism>
<comment type="caution">
    <text evidence="2">The sequence shown here is derived from an EMBL/GenBank/DDBJ whole genome shotgun (WGS) entry which is preliminary data.</text>
</comment>
<keyword evidence="1" id="KW-1133">Transmembrane helix</keyword>
<evidence type="ECO:0000313" key="3">
    <source>
        <dbReference type="Proteomes" id="UP000649799"/>
    </source>
</evidence>
<keyword evidence="1" id="KW-0812">Transmembrane</keyword>
<dbReference type="Proteomes" id="UP000649799">
    <property type="component" value="Unassembled WGS sequence"/>
</dbReference>
<keyword evidence="3" id="KW-1185">Reference proteome</keyword>
<keyword evidence="1" id="KW-0472">Membrane</keyword>
<reference evidence="2 3" key="1">
    <citation type="submission" date="2020-03" db="EMBL/GenBank/DDBJ databases">
        <title>Cyclobacterium plantarum sp. nov., a marine bacterium isolated from a coastal-marine wetland.</title>
        <authorList>
            <person name="Sanchez-Porro C."/>
            <person name="Ventosa A."/>
            <person name="Amoozegar M."/>
        </authorList>
    </citation>
    <scope>NUCLEOTIDE SEQUENCE [LARGE SCALE GENOMIC DNA]</scope>
    <source>
        <strain evidence="2 3">GBPx2</strain>
    </source>
</reference>
<proteinExistence type="predicted"/>
<gene>
    <name evidence="2" type="ORF">G9Q97_24420</name>
</gene>
<name>A0ABX0HIQ8_9BACT</name>
<feature type="transmembrane region" description="Helical" evidence="1">
    <location>
        <begin position="12"/>
        <end position="34"/>
    </location>
</feature>
<evidence type="ECO:0000256" key="1">
    <source>
        <dbReference type="SAM" id="Phobius"/>
    </source>
</evidence>
<accession>A0ABX0HIQ8</accession>
<dbReference type="EMBL" id="JAANYN010000021">
    <property type="protein sequence ID" value="NHE59960.1"/>
    <property type="molecule type" value="Genomic_DNA"/>
</dbReference>
<sequence length="242" mass="27740">MKIDQINEAIKPYYTLLTMIVGIGGVFIGAYALIIKPSDLQVILKKEKIDYPVSINQEFLELNRYVLENCPTDETKLLSVSISNYLLKTKDHWIVKLINKSNKYISGLEVRIPNTKLLTSYGISSNFLLEEEKDKFLEKIDFQDKSGIVYIKPEIEIPSNSNIEIYLWGDFTDFNWGENIHVKYSGGEGKLQREVISTGFKAYITEFYIEIFLVLLIIFLLTYSVGIKLNEANIKKISGISD</sequence>